<accession>A0AAD8ZZX9</accession>
<comment type="caution">
    <text evidence="1">The sequence shown here is derived from an EMBL/GenBank/DDBJ whole genome shotgun (WGS) entry which is preliminary data.</text>
</comment>
<keyword evidence="2" id="KW-1185">Reference proteome</keyword>
<dbReference type="EMBL" id="JAQOWY010000816">
    <property type="protein sequence ID" value="KAK1838509.1"/>
    <property type="molecule type" value="Genomic_DNA"/>
</dbReference>
<organism evidence="1 2">
    <name type="scientific">Colletotrichum chrysophilum</name>
    <dbReference type="NCBI Taxonomy" id="1836956"/>
    <lineage>
        <taxon>Eukaryota</taxon>
        <taxon>Fungi</taxon>
        <taxon>Dikarya</taxon>
        <taxon>Ascomycota</taxon>
        <taxon>Pezizomycotina</taxon>
        <taxon>Sordariomycetes</taxon>
        <taxon>Hypocreomycetidae</taxon>
        <taxon>Glomerellales</taxon>
        <taxon>Glomerellaceae</taxon>
        <taxon>Colletotrichum</taxon>
        <taxon>Colletotrichum gloeosporioides species complex</taxon>
    </lineage>
</organism>
<proteinExistence type="predicted"/>
<protein>
    <submittedName>
        <fullName evidence="1">Uncharacterized protein</fullName>
    </submittedName>
</protein>
<dbReference type="AlphaFoldDB" id="A0AAD8ZZX9"/>
<gene>
    <name evidence="1" type="ORF">CCHR01_18868</name>
</gene>
<reference evidence="1" key="1">
    <citation type="submission" date="2023-01" db="EMBL/GenBank/DDBJ databases">
        <title>Colletotrichum chrysophilum M932 genome sequence.</title>
        <authorList>
            <person name="Baroncelli R."/>
        </authorList>
    </citation>
    <scope>NUCLEOTIDE SEQUENCE</scope>
    <source>
        <strain evidence="1">M932</strain>
    </source>
</reference>
<evidence type="ECO:0000313" key="1">
    <source>
        <dbReference type="EMBL" id="KAK1838509.1"/>
    </source>
</evidence>
<evidence type="ECO:0000313" key="2">
    <source>
        <dbReference type="Proteomes" id="UP001243330"/>
    </source>
</evidence>
<sequence length="48" mass="4862">MQGSKGTIGLSTMPVDDSLACCLSSTRASLPSWASAGSETNSAIRIMA</sequence>
<dbReference type="Proteomes" id="UP001243330">
    <property type="component" value="Unassembled WGS sequence"/>
</dbReference>
<name>A0AAD8ZZX9_9PEZI</name>